<evidence type="ECO:0000259" key="1">
    <source>
        <dbReference type="SMART" id="SM00225"/>
    </source>
</evidence>
<gene>
    <name evidence="2" type="ORF">QBC46DRAFT_321587</name>
</gene>
<dbReference type="EMBL" id="MU853884">
    <property type="protein sequence ID" value="KAK3936435.1"/>
    <property type="molecule type" value="Genomic_DNA"/>
</dbReference>
<dbReference type="AlphaFoldDB" id="A0AAN6N0D2"/>
<dbReference type="SMART" id="SM00225">
    <property type="entry name" value="BTB"/>
    <property type="match status" value="1"/>
</dbReference>
<dbReference type="Proteomes" id="UP001303473">
    <property type="component" value="Unassembled WGS sequence"/>
</dbReference>
<name>A0AAN6N0D2_9PEZI</name>
<keyword evidence="3" id="KW-1185">Reference proteome</keyword>
<accession>A0AAN6N0D2</accession>
<sequence>MEVLDSRGDLVLVVGQEKKEFLVCSRTLARASPNFAAKLFSEGREFSPVSGSENHVYRRKRRISFPEISVTAMHAILLIVHGAPTQVFGKLNDVNLLHDVLVITTRFEMTECLAPVAVKWLRKTYKAEVLRFDEVARQLYITYQLGHLPCVKQTLLHMVMSLRLNSRSELIGYGASDHDEFQKFLALRSLNLLDPIYKCRQAVITRLVKEVEQAVERLTRSPRVTALDNKEAICKAASGQTKCDCTLLGAFYKVLHAEGWSHIDLKCSPNQLYKRVKKIGRQTQEMAEPNLAHKFCDPFGGQLPSLEQIVSWEVNKIRFEEAELNRLGKALGFERLKGPREDDTGV</sequence>
<proteinExistence type="predicted"/>
<reference evidence="3" key="1">
    <citation type="journal article" date="2023" name="Mol. Phylogenet. Evol.">
        <title>Genome-scale phylogeny and comparative genomics of the fungal order Sordariales.</title>
        <authorList>
            <person name="Hensen N."/>
            <person name="Bonometti L."/>
            <person name="Westerberg I."/>
            <person name="Brannstrom I.O."/>
            <person name="Guillou S."/>
            <person name="Cros-Aarteil S."/>
            <person name="Calhoun S."/>
            <person name="Haridas S."/>
            <person name="Kuo A."/>
            <person name="Mondo S."/>
            <person name="Pangilinan J."/>
            <person name="Riley R."/>
            <person name="LaButti K."/>
            <person name="Andreopoulos B."/>
            <person name="Lipzen A."/>
            <person name="Chen C."/>
            <person name="Yan M."/>
            <person name="Daum C."/>
            <person name="Ng V."/>
            <person name="Clum A."/>
            <person name="Steindorff A."/>
            <person name="Ohm R.A."/>
            <person name="Martin F."/>
            <person name="Silar P."/>
            <person name="Natvig D.O."/>
            <person name="Lalanne C."/>
            <person name="Gautier V."/>
            <person name="Ament-Velasquez S.L."/>
            <person name="Kruys A."/>
            <person name="Hutchinson M.I."/>
            <person name="Powell A.J."/>
            <person name="Barry K."/>
            <person name="Miller A.N."/>
            <person name="Grigoriev I.V."/>
            <person name="Debuchy R."/>
            <person name="Gladieux P."/>
            <person name="Hiltunen Thoren M."/>
            <person name="Johannesson H."/>
        </authorList>
    </citation>
    <scope>NUCLEOTIDE SEQUENCE [LARGE SCALE GENOMIC DNA]</scope>
    <source>
        <strain evidence="3">CBS 340.73</strain>
    </source>
</reference>
<comment type="caution">
    <text evidence="2">The sequence shown here is derived from an EMBL/GenBank/DDBJ whole genome shotgun (WGS) entry which is preliminary data.</text>
</comment>
<evidence type="ECO:0000313" key="3">
    <source>
        <dbReference type="Proteomes" id="UP001303473"/>
    </source>
</evidence>
<organism evidence="2 3">
    <name type="scientific">Diplogelasinospora grovesii</name>
    <dbReference type="NCBI Taxonomy" id="303347"/>
    <lineage>
        <taxon>Eukaryota</taxon>
        <taxon>Fungi</taxon>
        <taxon>Dikarya</taxon>
        <taxon>Ascomycota</taxon>
        <taxon>Pezizomycotina</taxon>
        <taxon>Sordariomycetes</taxon>
        <taxon>Sordariomycetidae</taxon>
        <taxon>Sordariales</taxon>
        <taxon>Diplogelasinosporaceae</taxon>
        <taxon>Diplogelasinospora</taxon>
    </lineage>
</organism>
<evidence type="ECO:0000313" key="2">
    <source>
        <dbReference type="EMBL" id="KAK3936435.1"/>
    </source>
</evidence>
<dbReference type="InterPro" id="IPR000210">
    <property type="entry name" value="BTB/POZ_dom"/>
</dbReference>
<dbReference type="InterPro" id="IPR011333">
    <property type="entry name" value="SKP1/BTB/POZ_sf"/>
</dbReference>
<feature type="domain" description="BTB" evidence="1">
    <location>
        <begin position="8"/>
        <end position="124"/>
    </location>
</feature>
<dbReference type="Gene3D" id="3.30.710.10">
    <property type="entry name" value="Potassium Channel Kv1.1, Chain A"/>
    <property type="match status" value="1"/>
</dbReference>
<protein>
    <recommendedName>
        <fullName evidence="1">BTB domain-containing protein</fullName>
    </recommendedName>
</protein>